<dbReference type="AlphaFoldDB" id="A0A8H6L4J7"/>
<reference evidence="1 2" key="1">
    <citation type="journal article" date="2020" name="Genomics">
        <title>Complete, high-quality genomes from long-read metagenomic sequencing of two wolf lichen thalli reveals enigmatic genome architecture.</title>
        <authorList>
            <person name="McKenzie S.K."/>
            <person name="Walston R.F."/>
            <person name="Allen J.L."/>
        </authorList>
    </citation>
    <scope>NUCLEOTIDE SEQUENCE [LARGE SCALE GENOMIC DNA]</scope>
    <source>
        <strain evidence="1">WasteWater2</strain>
    </source>
</reference>
<dbReference type="GeneID" id="59288116"/>
<proteinExistence type="predicted"/>
<comment type="caution">
    <text evidence="1">The sequence shown here is derived from an EMBL/GenBank/DDBJ whole genome shotgun (WGS) entry which is preliminary data.</text>
</comment>
<organism evidence="1 2">
    <name type="scientific">Letharia columbiana</name>
    <dbReference type="NCBI Taxonomy" id="112416"/>
    <lineage>
        <taxon>Eukaryota</taxon>
        <taxon>Fungi</taxon>
        <taxon>Dikarya</taxon>
        <taxon>Ascomycota</taxon>
        <taxon>Pezizomycotina</taxon>
        <taxon>Lecanoromycetes</taxon>
        <taxon>OSLEUM clade</taxon>
        <taxon>Lecanoromycetidae</taxon>
        <taxon>Lecanorales</taxon>
        <taxon>Lecanorineae</taxon>
        <taxon>Parmeliaceae</taxon>
        <taxon>Letharia</taxon>
    </lineage>
</organism>
<dbReference type="RefSeq" id="XP_037164632.1">
    <property type="nucleotide sequence ID" value="XM_037308366.1"/>
</dbReference>
<dbReference type="Proteomes" id="UP000578531">
    <property type="component" value="Unassembled WGS sequence"/>
</dbReference>
<dbReference type="EMBL" id="JACCJC010000025">
    <property type="protein sequence ID" value="KAF6235261.1"/>
    <property type="molecule type" value="Genomic_DNA"/>
</dbReference>
<evidence type="ECO:0000313" key="1">
    <source>
        <dbReference type="EMBL" id="KAF6235261.1"/>
    </source>
</evidence>
<evidence type="ECO:0000313" key="2">
    <source>
        <dbReference type="Proteomes" id="UP000578531"/>
    </source>
</evidence>
<keyword evidence="2" id="KW-1185">Reference proteome</keyword>
<gene>
    <name evidence="1" type="ORF">HO173_006455</name>
</gene>
<accession>A0A8H6L4J7</accession>
<dbReference type="OrthoDB" id="10422917at2759"/>
<name>A0A8H6L4J7_9LECA</name>
<sequence length="198" mass="22659">MSSWGPNTDLYHVYGQTMEHFEDVHATTKPETLLKVVRIPCDDTPCTIETFSLARLGPDDFSLEVWRDAEKCLICFPRIWKSNNNSQSFSWKYRSLIGVTAASLGENSGEWKADYLMYTCQDKEANLPHNTYLEKLSGTTVYGDAYVFKMQREQTGEDGPCKAKYYDLGDDFALAAKDKGFPNKILWELLITLPKRNK</sequence>
<protein>
    <submittedName>
        <fullName evidence="1">Uncharacterized protein</fullName>
    </submittedName>
</protein>